<dbReference type="EMBL" id="AP031322">
    <property type="protein sequence ID" value="BFH72094.1"/>
    <property type="molecule type" value="Genomic_DNA"/>
</dbReference>
<proteinExistence type="predicted"/>
<sequence length="244" mass="28405">MQYVIGEIDDDAVKILQEIVKYLSSYNVDKDFITDVFSIFYSNNPSLISPLQLENTSNCYIFESYLILLSKWIRLMTKGFKERSVIVSAIVIDELLMMLNPKIEEDKQLLNEIQGKRSKDISLDKIKRIVDNIIADLEERITTSDLIIYFIRVLTESESLDPFSEYYVFKFMKKLMEYPKEIADIVKLSRIKEIREIILEAIEGNSELSEYVKQTRELTRTISIEEALSILKEALSRSLSLNSL</sequence>
<accession>A0AAT9GMG4</accession>
<dbReference type="RefSeq" id="WP_369610345.1">
    <property type="nucleotide sequence ID" value="NZ_AP031322.1"/>
</dbReference>
<dbReference type="GeneID" id="92352972"/>
<reference evidence="1" key="1">
    <citation type="submission" date="2024-03" db="EMBL/GenBank/DDBJ databases">
        <title>Complete genome sequence of Sulfurisphaera javensis strain KD-1.</title>
        <authorList>
            <person name="Sakai H."/>
            <person name="Nur N."/>
            <person name="Suwanto A."/>
            <person name="Kurosawa N."/>
        </authorList>
    </citation>
    <scope>NUCLEOTIDE SEQUENCE</scope>
    <source>
        <strain evidence="1">KD-1</strain>
    </source>
</reference>
<evidence type="ECO:0000313" key="1">
    <source>
        <dbReference type="EMBL" id="BFH72094.1"/>
    </source>
</evidence>
<dbReference type="AlphaFoldDB" id="A0AAT9GMG4"/>
<name>A0AAT9GMG4_9CREN</name>
<protein>
    <submittedName>
        <fullName evidence="1">Uncharacterized protein</fullName>
    </submittedName>
</protein>
<organism evidence="1">
    <name type="scientific">Sulfurisphaera javensis</name>
    <dbReference type="NCBI Taxonomy" id="2049879"/>
    <lineage>
        <taxon>Archaea</taxon>
        <taxon>Thermoproteota</taxon>
        <taxon>Thermoprotei</taxon>
        <taxon>Sulfolobales</taxon>
        <taxon>Sulfolobaceae</taxon>
        <taxon>Sulfurisphaera</taxon>
    </lineage>
</organism>
<gene>
    <name evidence="1" type="ORF">SJAV_00380</name>
</gene>
<dbReference type="KEGG" id="sjv:SJAV_00380"/>